<dbReference type="GO" id="GO:0004713">
    <property type="term" value="F:protein tyrosine kinase activity"/>
    <property type="evidence" value="ECO:0007669"/>
    <property type="project" value="TreeGrafter"/>
</dbReference>
<evidence type="ECO:0000256" key="1">
    <source>
        <dbReference type="SAM" id="Coils"/>
    </source>
</evidence>
<gene>
    <name evidence="4" type="ORF">EG244_06345</name>
</gene>
<keyword evidence="3" id="KW-1133">Transmembrane helix</keyword>
<evidence type="ECO:0000313" key="5">
    <source>
        <dbReference type="Proteomes" id="UP000282125"/>
    </source>
</evidence>
<evidence type="ECO:0000256" key="3">
    <source>
        <dbReference type="SAM" id="Phobius"/>
    </source>
</evidence>
<feature type="compositionally biased region" description="Pro residues" evidence="2">
    <location>
        <begin position="114"/>
        <end position="124"/>
    </location>
</feature>
<dbReference type="RefSeq" id="WP_124964175.1">
    <property type="nucleotide sequence ID" value="NZ_RRAZ01000007.1"/>
</dbReference>
<feature type="compositionally biased region" description="Low complexity" evidence="2">
    <location>
        <begin position="23"/>
        <end position="36"/>
    </location>
</feature>
<dbReference type="PANTHER" id="PTHR32309">
    <property type="entry name" value="TYROSINE-PROTEIN KINASE"/>
    <property type="match status" value="1"/>
</dbReference>
<dbReference type="Proteomes" id="UP000282125">
    <property type="component" value="Unassembled WGS sequence"/>
</dbReference>
<reference evidence="4 5" key="1">
    <citation type="submission" date="2018-11" db="EMBL/GenBank/DDBJ databases">
        <title>Gemmobacter sp. nov., YIM 102744-1 draft genome.</title>
        <authorList>
            <person name="Li G."/>
            <person name="Jiang Y."/>
        </authorList>
    </citation>
    <scope>NUCLEOTIDE SEQUENCE [LARGE SCALE GENOMIC DNA]</scope>
    <source>
        <strain evidence="4 5">YIM 102744-1</strain>
    </source>
</reference>
<feature type="coiled-coil region" evidence="1">
    <location>
        <begin position="353"/>
        <end position="380"/>
    </location>
</feature>
<evidence type="ECO:0000256" key="2">
    <source>
        <dbReference type="SAM" id="MobiDB-lite"/>
    </source>
</evidence>
<dbReference type="OrthoDB" id="7810642at2"/>
<feature type="transmembrane region" description="Helical" evidence="3">
    <location>
        <begin position="521"/>
        <end position="541"/>
    </location>
</feature>
<feature type="region of interest" description="Disordered" evidence="2">
    <location>
        <begin position="23"/>
        <end position="66"/>
    </location>
</feature>
<name>A0A3P3DS49_9RHOB</name>
<dbReference type="PANTHER" id="PTHR32309:SF13">
    <property type="entry name" value="FERRIC ENTEROBACTIN TRANSPORT PROTEIN FEPE"/>
    <property type="match status" value="1"/>
</dbReference>
<proteinExistence type="predicted"/>
<comment type="caution">
    <text evidence="4">The sequence shown here is derived from an EMBL/GenBank/DDBJ whole genome shotgun (WGS) entry which is preliminary data.</text>
</comment>
<dbReference type="GO" id="GO:0005886">
    <property type="term" value="C:plasma membrane"/>
    <property type="evidence" value="ECO:0007669"/>
    <property type="project" value="TreeGrafter"/>
</dbReference>
<organism evidence="4 5">
    <name type="scientific">Falsigemmobacter faecalis</name>
    <dbReference type="NCBI Taxonomy" id="2488730"/>
    <lineage>
        <taxon>Bacteria</taxon>
        <taxon>Pseudomonadati</taxon>
        <taxon>Pseudomonadota</taxon>
        <taxon>Alphaproteobacteria</taxon>
        <taxon>Rhodobacterales</taxon>
        <taxon>Paracoccaceae</taxon>
        <taxon>Falsigemmobacter</taxon>
    </lineage>
</organism>
<keyword evidence="3" id="KW-0472">Membrane</keyword>
<dbReference type="EMBL" id="RRAZ01000007">
    <property type="protein sequence ID" value="RRH76372.1"/>
    <property type="molecule type" value="Genomic_DNA"/>
</dbReference>
<keyword evidence="5" id="KW-1185">Reference proteome</keyword>
<accession>A0A3P3DS49</accession>
<keyword evidence="1" id="KW-0175">Coiled coil</keyword>
<evidence type="ECO:0000313" key="4">
    <source>
        <dbReference type="EMBL" id="RRH76372.1"/>
    </source>
</evidence>
<dbReference type="InterPro" id="IPR050445">
    <property type="entry name" value="Bact_polysacc_biosynth/exp"/>
</dbReference>
<protein>
    <submittedName>
        <fullName evidence="4">Capsule biosynthesis protein</fullName>
    </submittedName>
</protein>
<feature type="region of interest" description="Disordered" evidence="2">
    <location>
        <begin position="108"/>
        <end position="143"/>
    </location>
</feature>
<feature type="transmembrane region" description="Helical" evidence="3">
    <location>
        <begin position="188"/>
        <end position="209"/>
    </location>
</feature>
<sequence>MTTQSELPRFRLTLPEPLAALRAAAAAPVRPPKAALTGELLGDEAARPTPPPATEPAPETTGLGPRQLRMLRRIAEKQGLTTSGDEDALRQLRAAGIDPFARSNAIEEVVTPRASPPDAPPPVPPKKDGRPGEGAKLPATAKGRNLAKAAGPDLLLPPEARAQQNHAADIQRIQRDIARRRRRRMAMLWARLWLFVGIPTLIAGIYYSLLATPMYATRAEFVIQQAESQVGGGLGGLFSGTQFATSQDSIAVQGYLQSRDAMLRLDADLDFRAVFADPNVDELQRLDDPNSIEAAYKIYQKYVKIAYDPTEGIIKMEVSAPDPALSAAWSKRLIHYAEEQVNHLSERLRNDQMKGANESFAEAESRLLAAQSKLVDLQEVNKVLSGEVEISLISSQITALETQLTQDRLALAQMLSNTAPNRARVEPLERRITTLEVQIRQLRDRLTQDDSSSGRSIARIQSELVLAQTDVQTRQLLLTQAAQQLETARIEANRQQRYLSLSVAPVAPDIASYPRAFENTAVAMLIFAGLYLMVSLTASILREQV</sequence>
<dbReference type="AlphaFoldDB" id="A0A3P3DS49"/>
<keyword evidence="3" id="KW-0812">Transmembrane</keyword>